<dbReference type="GO" id="GO:0005576">
    <property type="term" value="C:extracellular region"/>
    <property type="evidence" value="ECO:0007669"/>
    <property type="project" value="TreeGrafter"/>
</dbReference>
<evidence type="ECO:0000313" key="8">
    <source>
        <dbReference type="Proteomes" id="UP001168877"/>
    </source>
</evidence>
<evidence type="ECO:0000256" key="1">
    <source>
        <dbReference type="ARBA" id="ARBA00007447"/>
    </source>
</evidence>
<dbReference type="PANTHER" id="PTHR47967">
    <property type="entry name" value="OS07G0603500 PROTEIN-RELATED"/>
    <property type="match status" value="1"/>
</dbReference>
<evidence type="ECO:0000256" key="4">
    <source>
        <dbReference type="ARBA" id="ARBA00022801"/>
    </source>
</evidence>
<dbReference type="CDD" id="cd05476">
    <property type="entry name" value="pepsin_A_like_plant"/>
    <property type="match status" value="1"/>
</dbReference>
<dbReference type="GO" id="GO:0006508">
    <property type="term" value="P:proteolysis"/>
    <property type="evidence" value="ECO:0007669"/>
    <property type="project" value="UniProtKB-KW"/>
</dbReference>
<keyword evidence="5" id="KW-0325">Glycoprotein</keyword>
<evidence type="ECO:0000259" key="6">
    <source>
        <dbReference type="PROSITE" id="PS51767"/>
    </source>
</evidence>
<dbReference type="AlphaFoldDB" id="A0AA39SX98"/>
<keyword evidence="2" id="KW-0645">Protease</keyword>
<comment type="similarity">
    <text evidence="1">Belongs to the peptidase A1 family.</text>
</comment>
<feature type="domain" description="Peptidase A1" evidence="6">
    <location>
        <begin position="115"/>
        <end position="471"/>
    </location>
</feature>
<evidence type="ECO:0000256" key="3">
    <source>
        <dbReference type="ARBA" id="ARBA00022750"/>
    </source>
</evidence>
<evidence type="ECO:0000256" key="2">
    <source>
        <dbReference type="ARBA" id="ARBA00022670"/>
    </source>
</evidence>
<dbReference type="Proteomes" id="UP001168877">
    <property type="component" value="Unassembled WGS sequence"/>
</dbReference>
<dbReference type="Pfam" id="PF14543">
    <property type="entry name" value="TAXi_N"/>
    <property type="match status" value="1"/>
</dbReference>
<reference evidence="7" key="2">
    <citation type="submission" date="2023-06" db="EMBL/GenBank/DDBJ databases">
        <authorList>
            <person name="Swenson N.G."/>
            <person name="Wegrzyn J.L."/>
            <person name="Mcevoy S.L."/>
        </authorList>
    </citation>
    <scope>NUCLEOTIDE SEQUENCE</scope>
    <source>
        <strain evidence="7">NS2018</strain>
        <tissue evidence="7">Leaf</tissue>
    </source>
</reference>
<dbReference type="SUPFAM" id="SSF50630">
    <property type="entry name" value="Acid proteases"/>
    <property type="match status" value="1"/>
</dbReference>
<dbReference type="PROSITE" id="PS51767">
    <property type="entry name" value="PEPTIDASE_A1"/>
    <property type="match status" value="1"/>
</dbReference>
<keyword evidence="8" id="KW-1185">Reference proteome</keyword>
<dbReference type="InterPro" id="IPR051708">
    <property type="entry name" value="Plant_Aspart_Prot_A1"/>
</dbReference>
<dbReference type="Gene3D" id="2.40.70.10">
    <property type="entry name" value="Acid Proteases"/>
    <property type="match status" value="2"/>
</dbReference>
<proteinExistence type="inferred from homology"/>
<accession>A0AA39SX98</accession>
<dbReference type="GO" id="GO:0004190">
    <property type="term" value="F:aspartic-type endopeptidase activity"/>
    <property type="evidence" value="ECO:0007669"/>
    <property type="project" value="UniProtKB-KW"/>
</dbReference>
<name>A0AA39SX98_ACESA</name>
<gene>
    <name evidence="7" type="ORF">LWI29_002152</name>
</gene>
<dbReference type="PANTHER" id="PTHR47967:SF123">
    <property type="entry name" value="ASPARTIC PROTEINASE NEPENTHESIN-1-LIKE"/>
    <property type="match status" value="1"/>
</dbReference>
<dbReference type="EMBL" id="JAUESC010000003">
    <property type="protein sequence ID" value="KAK0599078.1"/>
    <property type="molecule type" value="Genomic_DNA"/>
</dbReference>
<dbReference type="InterPro" id="IPR032799">
    <property type="entry name" value="TAXi_C"/>
</dbReference>
<keyword evidence="4" id="KW-0378">Hydrolase</keyword>
<protein>
    <recommendedName>
        <fullName evidence="6">Peptidase A1 domain-containing protein</fullName>
    </recommendedName>
</protein>
<sequence length="487" mass="54645">MLDCLRGSSSFTCQMSSLMIQSFPVAALFFCLVIFSEFHFSASKSSGFSFTLIPRDSPGSPLNPGNLTRFERIQRLAKFSHARANYVTSLSTTTRNATLNPDNFFLGLIRDHWFYIAEVEIGIPATQVYLMVDTGGDQIWTQCLPCKNCFPQKYALYDSEASSSYRKLPCYHPFCSGDKPLYQCVNEECVYTSSYLSGSVTSGVASLESFKFRDFVGGPDFIAPSIIFGCSNDNRNFKFSERGMISGIMGFSLSPDSLVAQLADHINRRFSYCMSPYSEGIPYPLNLRFGEDIPPPPGNVQTTPFHLAPPVYWYMLNLLDISVNLNRMNFPPGTFQRASGGSTLGLFIDSGAPITMIDQRSNLVNAYLGLMLSLQIHYDSLRLERTVHSSGLEGNFEYCYKDRPDFQQHPTITYHFEGADYTVDSKFTIIHFDGYFCVSILPGNGVSILGAYHQQNMRIIHDGNINSIQFYPENCADDHTIGEDMFN</sequence>
<evidence type="ECO:0000256" key="5">
    <source>
        <dbReference type="ARBA" id="ARBA00023180"/>
    </source>
</evidence>
<evidence type="ECO:0000313" key="7">
    <source>
        <dbReference type="EMBL" id="KAK0599078.1"/>
    </source>
</evidence>
<organism evidence="7 8">
    <name type="scientific">Acer saccharum</name>
    <name type="common">Sugar maple</name>
    <dbReference type="NCBI Taxonomy" id="4024"/>
    <lineage>
        <taxon>Eukaryota</taxon>
        <taxon>Viridiplantae</taxon>
        <taxon>Streptophyta</taxon>
        <taxon>Embryophyta</taxon>
        <taxon>Tracheophyta</taxon>
        <taxon>Spermatophyta</taxon>
        <taxon>Magnoliopsida</taxon>
        <taxon>eudicotyledons</taxon>
        <taxon>Gunneridae</taxon>
        <taxon>Pentapetalae</taxon>
        <taxon>rosids</taxon>
        <taxon>malvids</taxon>
        <taxon>Sapindales</taxon>
        <taxon>Sapindaceae</taxon>
        <taxon>Hippocastanoideae</taxon>
        <taxon>Acereae</taxon>
        <taxon>Acer</taxon>
    </lineage>
</organism>
<dbReference type="InterPro" id="IPR032861">
    <property type="entry name" value="TAXi_N"/>
</dbReference>
<dbReference type="InterPro" id="IPR034161">
    <property type="entry name" value="Pepsin-like_plant"/>
</dbReference>
<dbReference type="Pfam" id="PF14541">
    <property type="entry name" value="TAXi_C"/>
    <property type="match status" value="1"/>
</dbReference>
<keyword evidence="3" id="KW-0064">Aspartyl protease</keyword>
<reference evidence="7" key="1">
    <citation type="journal article" date="2022" name="Plant J.">
        <title>Strategies of tolerance reflected in two North American maple genomes.</title>
        <authorList>
            <person name="McEvoy S.L."/>
            <person name="Sezen U.U."/>
            <person name="Trouern-Trend A."/>
            <person name="McMahon S.M."/>
            <person name="Schaberg P.G."/>
            <person name="Yang J."/>
            <person name="Wegrzyn J.L."/>
            <person name="Swenson N.G."/>
        </authorList>
    </citation>
    <scope>NUCLEOTIDE SEQUENCE</scope>
    <source>
        <strain evidence="7">NS2018</strain>
    </source>
</reference>
<comment type="caution">
    <text evidence="7">The sequence shown here is derived from an EMBL/GenBank/DDBJ whole genome shotgun (WGS) entry which is preliminary data.</text>
</comment>
<dbReference type="InterPro" id="IPR033121">
    <property type="entry name" value="PEPTIDASE_A1"/>
</dbReference>
<dbReference type="InterPro" id="IPR021109">
    <property type="entry name" value="Peptidase_aspartic_dom_sf"/>
</dbReference>